<evidence type="ECO:0000256" key="1">
    <source>
        <dbReference type="ARBA" id="ARBA00038414"/>
    </source>
</evidence>
<name>A0A7C5Y9Y5_CALS0</name>
<dbReference type="GO" id="GO:0047661">
    <property type="term" value="F:amino-acid racemase activity"/>
    <property type="evidence" value="ECO:0007669"/>
    <property type="project" value="InterPro"/>
</dbReference>
<dbReference type="EMBL" id="DRXS01000032">
    <property type="protein sequence ID" value="HHR40303.1"/>
    <property type="molecule type" value="Genomic_DNA"/>
</dbReference>
<accession>A0A7C5Y9Y5</accession>
<dbReference type="InterPro" id="IPR015942">
    <property type="entry name" value="Asp/Glu/hydantoin_racemase"/>
</dbReference>
<dbReference type="Gene3D" id="3.40.50.12500">
    <property type="match status" value="1"/>
</dbReference>
<dbReference type="AlphaFoldDB" id="A0A7C5Y9Y5"/>
<reference evidence="2" key="1">
    <citation type="journal article" date="2020" name="mSystems">
        <title>Genome- and Community-Level Interaction Insights into Carbon Utilization and Element Cycling Functions of Hydrothermarchaeota in Hydrothermal Sediment.</title>
        <authorList>
            <person name="Zhou Z."/>
            <person name="Liu Y."/>
            <person name="Xu W."/>
            <person name="Pan J."/>
            <person name="Luo Z.H."/>
            <person name="Li M."/>
        </authorList>
    </citation>
    <scope>NUCLEOTIDE SEQUENCE [LARGE SCALE GENOMIC DNA]</scope>
    <source>
        <strain evidence="2">SpSt-1084</strain>
    </source>
</reference>
<sequence length="235" mass="25464">MYLVPGVGLKHEELERRRRVLNSFASQGFSVDIAAVSSGPLSIESYCDEYVCVQPTLELALKTEQTGYDGIIIGCFGDPGIEAFRETLKIPVVGPGEASMHVASMLGYGFTIITILKNVVNPLKVLARKLSLEDKLVSVRVIDKPVLSLSENVENTKIRLLEEGEMAVKEDGADTLVLGCMSEAFLGLSEFLQEKLGVPVVNPVGVSVKTAELLVVNRLSHSKLAYPPPPKKLVV</sequence>
<protein>
    <submittedName>
        <fullName evidence="2">Hydrogenase expression protein HupH</fullName>
    </submittedName>
</protein>
<organism evidence="2">
    <name type="scientific">Caldiarchaeum subterraneum</name>
    <dbReference type="NCBI Taxonomy" id="311458"/>
    <lineage>
        <taxon>Archaea</taxon>
        <taxon>Nitrososphaerota</taxon>
        <taxon>Candidatus Caldarchaeales</taxon>
        <taxon>Candidatus Caldarchaeaceae</taxon>
        <taxon>Candidatus Caldarchaeum</taxon>
    </lineage>
</organism>
<dbReference type="InterPro" id="IPR053714">
    <property type="entry name" value="Iso_Racemase_Enz_sf"/>
</dbReference>
<dbReference type="PANTHER" id="PTHR28047:SF5">
    <property type="entry name" value="PROTEIN DCG1"/>
    <property type="match status" value="1"/>
</dbReference>
<evidence type="ECO:0000313" key="2">
    <source>
        <dbReference type="EMBL" id="HHR40303.1"/>
    </source>
</evidence>
<proteinExistence type="inferred from homology"/>
<dbReference type="PANTHER" id="PTHR28047">
    <property type="entry name" value="PROTEIN DCG1"/>
    <property type="match status" value="1"/>
</dbReference>
<comment type="caution">
    <text evidence="2">The sequence shown here is derived from an EMBL/GenBank/DDBJ whole genome shotgun (WGS) entry which is preliminary data.</text>
</comment>
<gene>
    <name evidence="2" type="ORF">ENM42_00570</name>
</gene>
<comment type="similarity">
    <text evidence="1">Belongs to the HyuE racemase family.</text>
</comment>
<dbReference type="InterPro" id="IPR052186">
    <property type="entry name" value="Hydantoin_racemase-like"/>
</dbReference>
<dbReference type="Pfam" id="PF01177">
    <property type="entry name" value="Asp_Glu_race"/>
    <property type="match status" value="1"/>
</dbReference>